<reference evidence="1" key="1">
    <citation type="submission" date="2021-06" db="EMBL/GenBank/DDBJ databases">
        <authorList>
            <person name="Kallberg Y."/>
            <person name="Tangrot J."/>
            <person name="Rosling A."/>
        </authorList>
    </citation>
    <scope>NUCLEOTIDE SEQUENCE</scope>
    <source>
        <strain evidence="1">FL966</strain>
    </source>
</reference>
<comment type="caution">
    <text evidence="1">The sequence shown here is derived from an EMBL/GenBank/DDBJ whole genome shotgun (WGS) entry which is preliminary data.</text>
</comment>
<proteinExistence type="predicted"/>
<accession>A0A9N9G562</accession>
<dbReference type="EMBL" id="CAJVQA010003576">
    <property type="protein sequence ID" value="CAG8578171.1"/>
    <property type="molecule type" value="Genomic_DNA"/>
</dbReference>
<name>A0A9N9G562_9GLOM</name>
<dbReference type="AlphaFoldDB" id="A0A9N9G562"/>
<keyword evidence="2" id="KW-1185">Reference proteome</keyword>
<protein>
    <submittedName>
        <fullName evidence="1">283_t:CDS:1</fullName>
    </submittedName>
</protein>
<evidence type="ECO:0000313" key="2">
    <source>
        <dbReference type="Proteomes" id="UP000789759"/>
    </source>
</evidence>
<gene>
    <name evidence="1" type="ORF">CPELLU_LOCUS5963</name>
</gene>
<dbReference type="Proteomes" id="UP000789759">
    <property type="component" value="Unassembled WGS sequence"/>
</dbReference>
<organism evidence="1 2">
    <name type="scientific">Cetraspora pellucida</name>
    <dbReference type="NCBI Taxonomy" id="1433469"/>
    <lineage>
        <taxon>Eukaryota</taxon>
        <taxon>Fungi</taxon>
        <taxon>Fungi incertae sedis</taxon>
        <taxon>Mucoromycota</taxon>
        <taxon>Glomeromycotina</taxon>
        <taxon>Glomeromycetes</taxon>
        <taxon>Diversisporales</taxon>
        <taxon>Gigasporaceae</taxon>
        <taxon>Cetraspora</taxon>
    </lineage>
</organism>
<sequence length="62" mass="6949">ICREELDNITDMTPIQSISSTSTTSTNRYFASIFDNNDDDNLLNNKSELDKYLEASLASPSK</sequence>
<evidence type="ECO:0000313" key="1">
    <source>
        <dbReference type="EMBL" id="CAG8578171.1"/>
    </source>
</evidence>
<feature type="non-terminal residue" evidence="1">
    <location>
        <position position="1"/>
    </location>
</feature>